<organism evidence="1 2">
    <name type="scientific">Steinernema carpocapsae</name>
    <name type="common">Entomopathogenic nematode</name>
    <dbReference type="NCBI Taxonomy" id="34508"/>
    <lineage>
        <taxon>Eukaryota</taxon>
        <taxon>Metazoa</taxon>
        <taxon>Ecdysozoa</taxon>
        <taxon>Nematoda</taxon>
        <taxon>Chromadorea</taxon>
        <taxon>Rhabditida</taxon>
        <taxon>Tylenchina</taxon>
        <taxon>Panagrolaimomorpha</taxon>
        <taxon>Strongyloidoidea</taxon>
        <taxon>Steinernematidae</taxon>
        <taxon>Steinernema</taxon>
    </lineage>
</organism>
<protein>
    <submittedName>
        <fullName evidence="1">Uncharacterized protein</fullName>
    </submittedName>
</protein>
<name>A0A4U5PB71_STECR</name>
<reference evidence="1 2" key="1">
    <citation type="journal article" date="2015" name="Genome Biol.">
        <title>Comparative genomics of Steinernema reveals deeply conserved gene regulatory networks.</title>
        <authorList>
            <person name="Dillman A.R."/>
            <person name="Macchietto M."/>
            <person name="Porter C.F."/>
            <person name="Rogers A."/>
            <person name="Williams B."/>
            <person name="Antoshechkin I."/>
            <person name="Lee M.M."/>
            <person name="Goodwin Z."/>
            <person name="Lu X."/>
            <person name="Lewis E.E."/>
            <person name="Goodrich-Blair H."/>
            <person name="Stock S.P."/>
            <person name="Adams B.J."/>
            <person name="Sternberg P.W."/>
            <person name="Mortazavi A."/>
        </authorList>
    </citation>
    <scope>NUCLEOTIDE SEQUENCE [LARGE SCALE GENOMIC DNA]</scope>
    <source>
        <strain evidence="1 2">ALL</strain>
    </source>
</reference>
<dbReference type="Proteomes" id="UP000298663">
    <property type="component" value="Unassembled WGS sequence"/>
</dbReference>
<gene>
    <name evidence="1" type="ORF">L596_007956</name>
</gene>
<dbReference type="EMBL" id="AZBU02000002">
    <property type="protein sequence ID" value="TKR93516.1"/>
    <property type="molecule type" value="Genomic_DNA"/>
</dbReference>
<dbReference type="AlphaFoldDB" id="A0A4U5PB71"/>
<dbReference type="OrthoDB" id="10531034at2759"/>
<keyword evidence="2" id="KW-1185">Reference proteome</keyword>
<evidence type="ECO:0000313" key="2">
    <source>
        <dbReference type="Proteomes" id="UP000298663"/>
    </source>
</evidence>
<reference evidence="1 2" key="2">
    <citation type="journal article" date="2019" name="G3 (Bethesda)">
        <title>Hybrid Assembly of the Genome of the Entomopathogenic Nematode Steinernema carpocapsae Identifies the X-Chromosome.</title>
        <authorList>
            <person name="Serra L."/>
            <person name="Macchietto M."/>
            <person name="Macias-Munoz A."/>
            <person name="McGill C.J."/>
            <person name="Rodriguez I.M."/>
            <person name="Rodriguez B."/>
            <person name="Murad R."/>
            <person name="Mortazavi A."/>
        </authorList>
    </citation>
    <scope>NUCLEOTIDE SEQUENCE [LARGE SCALE GENOMIC DNA]</scope>
    <source>
        <strain evidence="1 2">ALL</strain>
    </source>
</reference>
<sequence>MRRLPDSLINWALHPLTFVRLLVPGGTSSFGTLNAEYTTTEKDEETGPDESEEQLLEFNVAFRADPDEADERQSSQQSLLSLLEEFRSGNMRALNDESLGRLRDMQKQQLELHRLHTKLHQIMMLNPLESSTELDKEFDRLNDVLLKGLHTSMQNFTAST</sequence>
<evidence type="ECO:0000313" key="1">
    <source>
        <dbReference type="EMBL" id="TKR93516.1"/>
    </source>
</evidence>
<comment type="caution">
    <text evidence="1">The sequence shown here is derived from an EMBL/GenBank/DDBJ whole genome shotgun (WGS) entry which is preliminary data.</text>
</comment>
<accession>A0A4U5PB71</accession>
<proteinExistence type="predicted"/>